<dbReference type="Gene3D" id="3.40.630.30">
    <property type="match status" value="1"/>
</dbReference>
<dbReference type="EMBL" id="RBDX01000017">
    <property type="protein sequence ID" value="RKN07066.1"/>
    <property type="molecule type" value="Genomic_DNA"/>
</dbReference>
<dbReference type="Proteomes" id="UP000275024">
    <property type="component" value="Unassembled WGS sequence"/>
</dbReference>
<feature type="region of interest" description="Disordered" evidence="1">
    <location>
        <begin position="70"/>
        <end position="92"/>
    </location>
</feature>
<reference evidence="5 6" key="1">
    <citation type="submission" date="2018-09" db="EMBL/GenBank/DDBJ databases">
        <title>Streptomyces sp. nov. DS1-2, an endophytic actinomycete isolated from roots of Dendrobium scabrilingue.</title>
        <authorList>
            <person name="Kuncharoen N."/>
            <person name="Kudo T."/>
            <person name="Ohkuma M."/>
            <person name="Yuki M."/>
            <person name="Tanasupawat S."/>
        </authorList>
    </citation>
    <scope>NUCLEOTIDE SEQUENCE [LARGE SCALE GENOMIC DNA]</scope>
    <source>
        <strain evidence="3 6">AZ1-7</strain>
        <strain evidence="4 5">DS1-2</strain>
    </source>
</reference>
<dbReference type="PROSITE" id="PS51186">
    <property type="entry name" value="GNAT"/>
    <property type="match status" value="1"/>
</dbReference>
<dbReference type="Pfam" id="PF00583">
    <property type="entry name" value="Acetyltransf_1"/>
    <property type="match status" value="1"/>
</dbReference>
<evidence type="ECO:0000313" key="3">
    <source>
        <dbReference type="EMBL" id="RKN07066.1"/>
    </source>
</evidence>
<proteinExistence type="predicted"/>
<dbReference type="GO" id="GO:0016747">
    <property type="term" value="F:acyltransferase activity, transferring groups other than amino-acyl groups"/>
    <property type="evidence" value="ECO:0007669"/>
    <property type="project" value="InterPro"/>
</dbReference>
<evidence type="ECO:0000313" key="4">
    <source>
        <dbReference type="EMBL" id="RKN15136.1"/>
    </source>
</evidence>
<dbReference type="OrthoDB" id="5243635at2"/>
<evidence type="ECO:0000313" key="6">
    <source>
        <dbReference type="Proteomes" id="UP000275024"/>
    </source>
</evidence>
<dbReference type="InterPro" id="IPR000182">
    <property type="entry name" value="GNAT_dom"/>
</dbReference>
<protein>
    <submittedName>
        <fullName evidence="3">GNAT family N-acetyltransferase</fullName>
    </submittedName>
</protein>
<name>A0A3A9WHA0_9ACTN</name>
<evidence type="ECO:0000256" key="1">
    <source>
        <dbReference type="SAM" id="MobiDB-lite"/>
    </source>
</evidence>
<organism evidence="3 6">
    <name type="scientific">Streptomyces radicis</name>
    <dbReference type="NCBI Taxonomy" id="1750517"/>
    <lineage>
        <taxon>Bacteria</taxon>
        <taxon>Bacillati</taxon>
        <taxon>Actinomycetota</taxon>
        <taxon>Actinomycetes</taxon>
        <taxon>Kitasatosporales</taxon>
        <taxon>Streptomycetaceae</taxon>
        <taxon>Streptomyces</taxon>
    </lineage>
</organism>
<comment type="caution">
    <text evidence="3">The sequence shown here is derived from an EMBL/GenBank/DDBJ whole genome shotgun (WGS) entry which is preliminary data.</text>
</comment>
<dbReference type="SUPFAM" id="SSF55729">
    <property type="entry name" value="Acyl-CoA N-acyltransferases (Nat)"/>
    <property type="match status" value="1"/>
</dbReference>
<accession>A0A3A9WHA0</accession>
<dbReference type="AlphaFoldDB" id="A0A3A9WHA0"/>
<gene>
    <name evidence="4" type="ORF">D7318_28340</name>
    <name evidence="3" type="ORF">D7319_20470</name>
</gene>
<dbReference type="Proteomes" id="UP000268652">
    <property type="component" value="Unassembled WGS sequence"/>
</dbReference>
<sequence length="186" mass="20062">MGAADIDGVARTRIEGWRHAYRGLMPQEFLDGMRPELFAARLRAGLPRAAADLLHLVAVERDAGVVGWSHSGPYRPDGTADEAEGTDAQGASGSSWGELHALYLRPPFIGHGIGRALMAASTRWLAERGHRGMRLWVLRDNAIGRRFYDRAGLVPDGAERSELVGGTPVHEVRYARGLDAIGAASA</sequence>
<dbReference type="EMBL" id="RBDY01000035">
    <property type="protein sequence ID" value="RKN15136.1"/>
    <property type="molecule type" value="Genomic_DNA"/>
</dbReference>
<evidence type="ECO:0000259" key="2">
    <source>
        <dbReference type="PROSITE" id="PS51186"/>
    </source>
</evidence>
<feature type="domain" description="N-acetyltransferase" evidence="2">
    <location>
        <begin position="1"/>
        <end position="179"/>
    </location>
</feature>
<keyword evidence="5" id="KW-1185">Reference proteome</keyword>
<keyword evidence="3" id="KW-0808">Transferase</keyword>
<dbReference type="CDD" id="cd04301">
    <property type="entry name" value="NAT_SF"/>
    <property type="match status" value="1"/>
</dbReference>
<dbReference type="InterPro" id="IPR016181">
    <property type="entry name" value="Acyl_CoA_acyltransferase"/>
</dbReference>
<evidence type="ECO:0000313" key="5">
    <source>
        <dbReference type="Proteomes" id="UP000268652"/>
    </source>
</evidence>